<name>A0AAW4IRI8_9GAMM</name>
<keyword evidence="1" id="KW-0732">Signal</keyword>
<dbReference type="RefSeq" id="WP_207969849.1">
    <property type="nucleotide sequence ID" value="NZ_JAGBKN010000017.1"/>
</dbReference>
<organism evidence="2 3">
    <name type="scientific">Psychrobacter halodurans</name>
    <dbReference type="NCBI Taxonomy" id="2818439"/>
    <lineage>
        <taxon>Bacteria</taxon>
        <taxon>Pseudomonadati</taxon>
        <taxon>Pseudomonadota</taxon>
        <taxon>Gammaproteobacteria</taxon>
        <taxon>Moraxellales</taxon>
        <taxon>Moraxellaceae</taxon>
        <taxon>Psychrobacter</taxon>
    </lineage>
</organism>
<proteinExistence type="predicted"/>
<reference evidence="2 3" key="1">
    <citation type="submission" date="2021-03" db="EMBL/GenBank/DDBJ databases">
        <authorList>
            <person name="Shang D.-D."/>
            <person name="Du Z.-J."/>
            <person name="Chen G.-J."/>
        </authorList>
    </citation>
    <scope>NUCLEOTIDE SEQUENCE [LARGE SCALE GENOMIC DNA]</scope>
    <source>
        <strain evidence="2 3">F2608</strain>
    </source>
</reference>
<dbReference type="Proteomes" id="UP000664161">
    <property type="component" value="Unassembled WGS sequence"/>
</dbReference>
<protein>
    <submittedName>
        <fullName evidence="2">Uncharacterized protein</fullName>
    </submittedName>
</protein>
<evidence type="ECO:0000313" key="3">
    <source>
        <dbReference type="Proteomes" id="UP000664161"/>
    </source>
</evidence>
<comment type="caution">
    <text evidence="2">The sequence shown here is derived from an EMBL/GenBank/DDBJ whole genome shotgun (WGS) entry which is preliminary data.</text>
</comment>
<gene>
    <name evidence="2" type="ORF">J3491_08600</name>
</gene>
<evidence type="ECO:0000313" key="2">
    <source>
        <dbReference type="EMBL" id="MBO1517391.1"/>
    </source>
</evidence>
<keyword evidence="3" id="KW-1185">Reference proteome</keyword>
<accession>A0AAW4IRI8</accession>
<sequence length="248" mass="29016">MYLFRNKNLWLFPVFFFTASFISVVHATDEEGYQSYIDSIPRVQLKMIPNSKEEVNESFNQTDEPDSMSYIDKLNEELAINKVPFRYINDEYGDGKFTTYPFELVNEKLPTIEGSNPNYNSRYDKAFQKMIYKLVSPISLADKELYAMGSQREGIYIQDINTDKKYVFNKICFDNKCAIGQVFYIFDPKSYEMTGMLYDGCSFIKNDITGNDQRTKELLQKYIDVQNPLDYSYAPDVCKKQLSIAEKR</sequence>
<dbReference type="EMBL" id="JAGBKN010000017">
    <property type="protein sequence ID" value="MBO1517391.1"/>
    <property type="molecule type" value="Genomic_DNA"/>
</dbReference>
<feature type="signal peptide" evidence="1">
    <location>
        <begin position="1"/>
        <end position="27"/>
    </location>
</feature>
<feature type="chain" id="PRO_5043318901" evidence="1">
    <location>
        <begin position="28"/>
        <end position="248"/>
    </location>
</feature>
<evidence type="ECO:0000256" key="1">
    <source>
        <dbReference type="SAM" id="SignalP"/>
    </source>
</evidence>
<dbReference type="AlphaFoldDB" id="A0AAW4IRI8"/>